<keyword evidence="1" id="KW-0812">Transmembrane</keyword>
<name>A0ABV2WE49_9ACTN</name>
<organism evidence="2 3">
    <name type="scientific">Streptomyces lavendulocolor</name>
    <dbReference type="NCBI Taxonomy" id="67316"/>
    <lineage>
        <taxon>Bacteria</taxon>
        <taxon>Bacillati</taxon>
        <taxon>Actinomycetota</taxon>
        <taxon>Actinomycetes</taxon>
        <taxon>Kitasatosporales</taxon>
        <taxon>Streptomycetaceae</taxon>
        <taxon>Streptomyces</taxon>
    </lineage>
</organism>
<keyword evidence="1" id="KW-1133">Transmembrane helix</keyword>
<dbReference type="InterPro" id="IPR039708">
    <property type="entry name" value="MT1774/Rv1733c-like"/>
</dbReference>
<comment type="caution">
    <text evidence="2">The sequence shown here is derived from an EMBL/GenBank/DDBJ whole genome shotgun (WGS) entry which is preliminary data.</text>
</comment>
<gene>
    <name evidence="2" type="ORF">ABZ508_30070</name>
</gene>
<evidence type="ECO:0000313" key="2">
    <source>
        <dbReference type="EMBL" id="MEU0711615.1"/>
    </source>
</evidence>
<protein>
    <recommendedName>
        <fullName evidence="4">Membrane protein SCJ1.26</fullName>
    </recommendedName>
</protein>
<sequence>MPAAVWTRRWREHPLRRRVDVVEARLLLLVGVAVAVGAPAAGTAAGWSAYGHDRAAAAVQEATRRPVRADVVEDAPASSGRADASGRLAKVPLEVRWTTADGKRATATVLLPAGTGRGDRAEIWLDRQGSVVGAPLNGRGVWAGAVSAGLLGGAVTVGAGAVAATAVRVTCRRRRAAGWAREWELVEPEWRRHHA</sequence>
<evidence type="ECO:0008006" key="4">
    <source>
        <dbReference type="Google" id="ProtNLM"/>
    </source>
</evidence>
<evidence type="ECO:0000256" key="1">
    <source>
        <dbReference type="SAM" id="Phobius"/>
    </source>
</evidence>
<keyword evidence="1" id="KW-0472">Membrane</keyword>
<dbReference type="PANTHER" id="PTHR42305">
    <property type="entry name" value="MEMBRANE PROTEIN RV1733C-RELATED"/>
    <property type="match status" value="1"/>
</dbReference>
<dbReference type="Proteomes" id="UP001550378">
    <property type="component" value="Unassembled WGS sequence"/>
</dbReference>
<dbReference type="PANTHER" id="PTHR42305:SF1">
    <property type="entry name" value="MEMBRANE PROTEIN RV1733C-RELATED"/>
    <property type="match status" value="1"/>
</dbReference>
<dbReference type="EMBL" id="JBEXZR010000038">
    <property type="protein sequence ID" value="MEU0711615.1"/>
    <property type="molecule type" value="Genomic_DNA"/>
</dbReference>
<accession>A0ABV2WE49</accession>
<keyword evidence="3" id="KW-1185">Reference proteome</keyword>
<dbReference type="RefSeq" id="WP_359657897.1">
    <property type="nucleotide sequence ID" value="NZ_JBEXZO010000006.1"/>
</dbReference>
<proteinExistence type="predicted"/>
<reference evidence="2 3" key="1">
    <citation type="submission" date="2024-06" db="EMBL/GenBank/DDBJ databases">
        <title>The Natural Products Discovery Center: Release of the First 8490 Sequenced Strains for Exploring Actinobacteria Biosynthetic Diversity.</title>
        <authorList>
            <person name="Kalkreuter E."/>
            <person name="Kautsar S.A."/>
            <person name="Yang D."/>
            <person name="Bader C.D."/>
            <person name="Teijaro C.N."/>
            <person name="Fluegel L."/>
            <person name="Davis C.M."/>
            <person name="Simpson J.R."/>
            <person name="Lauterbach L."/>
            <person name="Steele A.D."/>
            <person name="Gui C."/>
            <person name="Meng S."/>
            <person name="Li G."/>
            <person name="Viehrig K."/>
            <person name="Ye F."/>
            <person name="Su P."/>
            <person name="Kiefer A.F."/>
            <person name="Nichols A."/>
            <person name="Cepeda A.J."/>
            <person name="Yan W."/>
            <person name="Fan B."/>
            <person name="Jiang Y."/>
            <person name="Adhikari A."/>
            <person name="Zheng C.-J."/>
            <person name="Schuster L."/>
            <person name="Cowan T.M."/>
            <person name="Smanski M.J."/>
            <person name="Chevrette M.G."/>
            <person name="De Carvalho L.P.S."/>
            <person name="Shen B."/>
        </authorList>
    </citation>
    <scope>NUCLEOTIDE SEQUENCE [LARGE SCALE GENOMIC DNA]</scope>
    <source>
        <strain evidence="2 3">NPDC006337</strain>
    </source>
</reference>
<evidence type="ECO:0000313" key="3">
    <source>
        <dbReference type="Proteomes" id="UP001550378"/>
    </source>
</evidence>
<feature type="transmembrane region" description="Helical" evidence="1">
    <location>
        <begin position="26"/>
        <end position="50"/>
    </location>
</feature>
<feature type="transmembrane region" description="Helical" evidence="1">
    <location>
        <begin position="141"/>
        <end position="167"/>
    </location>
</feature>